<feature type="region of interest" description="Disordered" evidence="1">
    <location>
        <begin position="1"/>
        <end position="27"/>
    </location>
</feature>
<gene>
    <name evidence="2" type="ORF">L484_011707</name>
</gene>
<name>W9RUB5_9ROSA</name>
<keyword evidence="3" id="KW-1185">Reference proteome</keyword>
<reference evidence="3" key="1">
    <citation type="submission" date="2013-01" db="EMBL/GenBank/DDBJ databases">
        <title>Draft Genome Sequence of a Mulberry Tree, Morus notabilis C.K. Schneid.</title>
        <authorList>
            <person name="He N."/>
            <person name="Zhao S."/>
        </authorList>
    </citation>
    <scope>NUCLEOTIDE SEQUENCE</scope>
</reference>
<sequence>MANIDDDRDPTASNNANDNNHGLATDGTVAAATETDLQLNDRILAELIKR</sequence>
<evidence type="ECO:0000313" key="2">
    <source>
        <dbReference type="EMBL" id="EXB93713.1"/>
    </source>
</evidence>
<dbReference type="AlphaFoldDB" id="W9RUB5"/>
<dbReference type="EMBL" id="KE345093">
    <property type="protein sequence ID" value="EXB93713.1"/>
    <property type="molecule type" value="Genomic_DNA"/>
</dbReference>
<accession>W9RUB5</accession>
<dbReference type="Proteomes" id="UP000030645">
    <property type="component" value="Unassembled WGS sequence"/>
</dbReference>
<feature type="compositionally biased region" description="Polar residues" evidence="1">
    <location>
        <begin position="11"/>
        <end position="22"/>
    </location>
</feature>
<proteinExistence type="predicted"/>
<evidence type="ECO:0000256" key="1">
    <source>
        <dbReference type="SAM" id="MobiDB-lite"/>
    </source>
</evidence>
<organism evidence="2 3">
    <name type="scientific">Morus notabilis</name>
    <dbReference type="NCBI Taxonomy" id="981085"/>
    <lineage>
        <taxon>Eukaryota</taxon>
        <taxon>Viridiplantae</taxon>
        <taxon>Streptophyta</taxon>
        <taxon>Embryophyta</taxon>
        <taxon>Tracheophyta</taxon>
        <taxon>Spermatophyta</taxon>
        <taxon>Magnoliopsida</taxon>
        <taxon>eudicotyledons</taxon>
        <taxon>Gunneridae</taxon>
        <taxon>Pentapetalae</taxon>
        <taxon>rosids</taxon>
        <taxon>fabids</taxon>
        <taxon>Rosales</taxon>
        <taxon>Moraceae</taxon>
        <taxon>Moreae</taxon>
        <taxon>Morus</taxon>
    </lineage>
</organism>
<evidence type="ECO:0000313" key="3">
    <source>
        <dbReference type="Proteomes" id="UP000030645"/>
    </source>
</evidence>
<protein>
    <submittedName>
        <fullName evidence="2">Uncharacterized protein</fullName>
    </submittedName>
</protein>